<feature type="compositionally biased region" description="Low complexity" evidence="1">
    <location>
        <begin position="580"/>
        <end position="594"/>
    </location>
</feature>
<sequence>MTPTSPTLTSTSTGPPRPPARNKSSSNLSTHTLRSLSSTSTGKPRRNKSSTSLSSHHHSAGHHPVSFAHHRRASHGPHQMRRSGSATGTSRKSAFGLGMTSMPGGDDADGHEGGPHGDDADGAAIQDGEQRQQRPDLGRRRTSSSSTATVVASERGAPSSEGGRSRSRSRARQEEENRAAAERELEHEHERQMRIETDDKGKGKARVSGSVTSTSDWESATDSPLAIGKKLPDVSQSFRPEGHSGLAQAFDERPSSALDDDETDSPQPQQLAADAAARANGGQHERRPKFQVGASEEQEEPERPADVAAQDLLEDHVPTPQEGTIPSAAMPPAATPALPSLPAVIQAVTPAENDPSAMKPSPDAEQEAAGFAAPAPPSAPQHLSPPESSPIEEHPSAEPSLAAAAQPEFAFASRPSSSGPTTRAPSPADRPRTPKHPTPTDVAPASPPPPQPTRVHPTRKSSNASIMSGASVRSHLHRPMPNFRRSASGMAPTVLDRGATARAQLTSPGPENQDARSNEAMRRSVVGERPGSSGGHRRTESMSSMQSLRQAAEATAGPARRAQTLGPADAQRLRPGETAGGALAALQAAASRAQTPSGSAPEGALSHAKRSASGYFNALRGFTGLPSTGSTPPLSPSATALQRYPIPGAPQPSSSYGRSSRARSSPSPRQPPLIVKFVEPPPPSAPTPPPQPTEDSSASASPYSSSPRSNRPLAAQHRTASSASLGPMSRTQQKALLARDAPQATPTSGGVGAALAPPPVPGVPTGLTPAQQQFLLLQQQRAAADAAAKGGAAPDGGSSGTASGSASPSPAAAAAAAAAASNGMQKWAFGLVREAERIERQYRAVEKWRDPLGESLERVLIVKQRAKRRREDDRERVKAAIAAQQAKAQAQAQLQAKTGATTPKQARSSAGSAQVAKPDQRVTGNA</sequence>
<feature type="compositionally biased region" description="Low complexity" evidence="1">
    <location>
        <begin position="143"/>
        <end position="162"/>
    </location>
</feature>
<feature type="compositionally biased region" description="Low complexity" evidence="1">
    <location>
        <begin position="24"/>
        <end position="41"/>
    </location>
</feature>
<evidence type="ECO:0000313" key="2">
    <source>
        <dbReference type="EMBL" id="GJN92718.1"/>
    </source>
</evidence>
<feature type="compositionally biased region" description="Pro residues" evidence="1">
    <location>
        <begin position="679"/>
        <end position="692"/>
    </location>
</feature>
<evidence type="ECO:0000313" key="3">
    <source>
        <dbReference type="Proteomes" id="UP001342314"/>
    </source>
</evidence>
<feature type="compositionally biased region" description="Low complexity" evidence="1">
    <location>
        <begin position="651"/>
        <end position="667"/>
    </location>
</feature>
<evidence type="ECO:0008006" key="4">
    <source>
        <dbReference type="Google" id="ProtNLM"/>
    </source>
</evidence>
<feature type="compositionally biased region" description="Basic and acidic residues" evidence="1">
    <location>
        <begin position="513"/>
        <end position="526"/>
    </location>
</feature>
<feature type="compositionally biased region" description="Polar residues" evidence="1">
    <location>
        <begin position="414"/>
        <end position="424"/>
    </location>
</feature>
<feature type="compositionally biased region" description="Basic and acidic residues" evidence="1">
    <location>
        <begin position="108"/>
        <end position="119"/>
    </location>
</feature>
<protein>
    <recommendedName>
        <fullName evidence="4">Proteophosphoglycan ppg4</fullName>
    </recommendedName>
</protein>
<feature type="compositionally biased region" description="Basic and acidic residues" evidence="1">
    <location>
        <begin position="128"/>
        <end position="139"/>
    </location>
</feature>
<dbReference type="AlphaFoldDB" id="A0AAV5GR89"/>
<reference evidence="2 3" key="1">
    <citation type="submission" date="2021-12" db="EMBL/GenBank/DDBJ databases">
        <title>High titer production of polyol ester of fatty acids by Rhodotorula paludigena BS15 towards product separation-free biomass refinery.</title>
        <authorList>
            <person name="Mano J."/>
            <person name="Ono H."/>
            <person name="Tanaka T."/>
            <person name="Naito K."/>
            <person name="Sushida H."/>
            <person name="Ike M."/>
            <person name="Tokuyasu K."/>
            <person name="Kitaoka M."/>
        </authorList>
    </citation>
    <scope>NUCLEOTIDE SEQUENCE [LARGE SCALE GENOMIC DNA]</scope>
    <source>
        <strain evidence="2 3">BS15</strain>
    </source>
</reference>
<feature type="compositionally biased region" description="Low complexity" evidence="1">
    <location>
        <begin position="1"/>
        <end position="14"/>
    </location>
</feature>
<dbReference type="Proteomes" id="UP001342314">
    <property type="component" value="Unassembled WGS sequence"/>
</dbReference>
<feature type="compositionally biased region" description="Low complexity" evidence="1">
    <location>
        <begin position="623"/>
        <end position="641"/>
    </location>
</feature>
<feature type="compositionally biased region" description="Low complexity" evidence="1">
    <location>
        <begin position="800"/>
        <end position="819"/>
    </location>
</feature>
<feature type="compositionally biased region" description="Basic and acidic residues" evidence="1">
    <location>
        <begin position="171"/>
        <end position="202"/>
    </location>
</feature>
<gene>
    <name evidence="2" type="ORF">Rhopal_005754-T1</name>
</gene>
<feature type="compositionally biased region" description="Low complexity" evidence="1">
    <location>
        <begin position="549"/>
        <end position="562"/>
    </location>
</feature>
<feature type="compositionally biased region" description="Basic residues" evidence="1">
    <location>
        <begin position="68"/>
        <end position="81"/>
    </location>
</feature>
<feature type="compositionally biased region" description="Polar residues" evidence="1">
    <location>
        <begin position="898"/>
        <end position="912"/>
    </location>
</feature>
<feature type="region of interest" description="Disordered" evidence="1">
    <location>
        <begin position="1"/>
        <end position="819"/>
    </location>
</feature>
<name>A0AAV5GR89_9BASI</name>
<proteinExistence type="predicted"/>
<dbReference type="EMBL" id="BQKY01000012">
    <property type="protein sequence ID" value="GJN92718.1"/>
    <property type="molecule type" value="Genomic_DNA"/>
</dbReference>
<feature type="compositionally biased region" description="Low complexity" evidence="1">
    <location>
        <begin position="696"/>
        <end position="709"/>
    </location>
</feature>
<feature type="compositionally biased region" description="Low complexity" evidence="1">
    <location>
        <begin position="326"/>
        <end position="343"/>
    </location>
</feature>
<feature type="compositionally biased region" description="Low complexity" evidence="1">
    <location>
        <begin position="763"/>
        <end position="792"/>
    </location>
</feature>
<accession>A0AAV5GR89</accession>
<feature type="compositionally biased region" description="Low complexity" evidence="1">
    <location>
        <begin position="397"/>
        <end position="412"/>
    </location>
</feature>
<feature type="compositionally biased region" description="Polar residues" evidence="1">
    <location>
        <begin position="209"/>
        <end position="222"/>
    </location>
</feature>
<keyword evidence="3" id="KW-1185">Reference proteome</keyword>
<feature type="compositionally biased region" description="Polar residues" evidence="1">
    <location>
        <begin position="82"/>
        <end position="92"/>
    </location>
</feature>
<comment type="caution">
    <text evidence="2">The sequence shown here is derived from an EMBL/GenBank/DDBJ whole genome shotgun (WGS) entry which is preliminary data.</text>
</comment>
<evidence type="ECO:0000256" key="1">
    <source>
        <dbReference type="SAM" id="MobiDB-lite"/>
    </source>
</evidence>
<organism evidence="2 3">
    <name type="scientific">Rhodotorula paludigena</name>
    <dbReference type="NCBI Taxonomy" id="86838"/>
    <lineage>
        <taxon>Eukaryota</taxon>
        <taxon>Fungi</taxon>
        <taxon>Dikarya</taxon>
        <taxon>Basidiomycota</taxon>
        <taxon>Pucciniomycotina</taxon>
        <taxon>Microbotryomycetes</taxon>
        <taxon>Sporidiobolales</taxon>
        <taxon>Sporidiobolaceae</taxon>
        <taxon>Rhodotorula</taxon>
    </lineage>
</organism>
<feature type="region of interest" description="Disordered" evidence="1">
    <location>
        <begin position="891"/>
        <end position="926"/>
    </location>
</feature>
<feature type="compositionally biased region" description="Polar residues" evidence="1">
    <location>
        <begin position="718"/>
        <end position="734"/>
    </location>
</feature>